<evidence type="ECO:0000313" key="2">
    <source>
        <dbReference type="Proteomes" id="UP000501939"/>
    </source>
</evidence>
<organism evidence="1 2">
    <name type="scientific">Acinetobacter lanii</name>
    <dbReference type="NCBI Taxonomy" id="2715163"/>
    <lineage>
        <taxon>Bacteria</taxon>
        <taxon>Pseudomonadati</taxon>
        <taxon>Pseudomonadota</taxon>
        <taxon>Gammaproteobacteria</taxon>
        <taxon>Moraxellales</taxon>
        <taxon>Moraxellaceae</taxon>
        <taxon>Acinetobacter</taxon>
    </lineage>
</organism>
<protein>
    <submittedName>
        <fullName evidence="1">Uncharacterized protein</fullName>
    </submittedName>
</protein>
<reference evidence="1 2" key="1">
    <citation type="submission" date="2020-03" db="EMBL/GenBank/DDBJ databases">
        <authorList>
            <person name="Zhu W."/>
        </authorList>
    </citation>
    <scope>NUCLEOTIDE SEQUENCE [LARGE SCALE GENOMIC DNA]</scope>
    <source>
        <strain evidence="1 2">185</strain>
    </source>
</reference>
<keyword evidence="2" id="KW-1185">Reference proteome</keyword>
<gene>
    <name evidence="1" type="ORF">G8D99_15305</name>
</gene>
<accession>A0A6G8S8M0</accession>
<dbReference type="EMBL" id="CP049916">
    <property type="protein sequence ID" value="QIO10480.1"/>
    <property type="molecule type" value="Genomic_DNA"/>
</dbReference>
<name>A0A6G8S8M0_9GAMM</name>
<dbReference type="KEGG" id="alj:G8D99_15305"/>
<evidence type="ECO:0000313" key="1">
    <source>
        <dbReference type="EMBL" id="QIO10480.1"/>
    </source>
</evidence>
<dbReference type="AlphaFoldDB" id="A0A6G8S8M0"/>
<dbReference type="Proteomes" id="UP000501939">
    <property type="component" value="Chromosome"/>
</dbReference>
<proteinExistence type="predicted"/>
<sequence>MASLGLFLAMNAQAFEKSQVNLDKDFWGKWSVFNAKSQCTENYEFKQPGQVTYSSKQKKMTGEFAVLRSKEPQLLDVLAMKIKTDNQQAGCGNEKVNYTDADIRLGLKWVSKKSAELCTDAEAKQCTGLYLIKN</sequence>